<feature type="compositionally biased region" description="Pro residues" evidence="1">
    <location>
        <begin position="136"/>
        <end position="152"/>
    </location>
</feature>
<dbReference type="Proteomes" id="UP000203651">
    <property type="component" value="Segment"/>
</dbReference>
<feature type="region of interest" description="Disordered" evidence="1">
    <location>
        <begin position="75"/>
        <end position="116"/>
    </location>
</feature>
<organism evidence="2 3">
    <name type="scientific">Betabaculovirus altermyunipunctae</name>
    <dbReference type="NCBI Taxonomy" id="3051996"/>
    <lineage>
        <taxon>Viruses</taxon>
        <taxon>Viruses incertae sedis</taxon>
        <taxon>Naldaviricetes</taxon>
        <taxon>Lefavirales</taxon>
        <taxon>Baculoviridae</taxon>
        <taxon>Betabaculovirus</taxon>
    </lineage>
</organism>
<dbReference type="KEGG" id="vg:39105898"/>
<feature type="compositionally biased region" description="Pro residues" evidence="1">
    <location>
        <begin position="79"/>
        <end position="91"/>
    </location>
</feature>
<dbReference type="RefSeq" id="YP_009345785.1">
    <property type="nucleotide sequence ID" value="NC_033780.2"/>
</dbReference>
<evidence type="ECO:0000256" key="1">
    <source>
        <dbReference type="SAM" id="MobiDB-lite"/>
    </source>
</evidence>
<name>A0A1S5YE94_9BBAC</name>
<accession>A0A1S5YE94</accession>
<evidence type="ECO:0000313" key="3">
    <source>
        <dbReference type="Proteomes" id="UP000203651"/>
    </source>
</evidence>
<dbReference type="GeneID" id="39105898"/>
<dbReference type="EMBL" id="KX855660">
    <property type="protein sequence ID" value="AQQ80334.1"/>
    <property type="molecule type" value="Genomic_DNA"/>
</dbReference>
<proteinExistence type="predicted"/>
<keyword evidence="3" id="KW-1185">Reference proteome</keyword>
<feature type="region of interest" description="Disordered" evidence="1">
    <location>
        <begin position="134"/>
        <end position="153"/>
    </location>
</feature>
<sequence length="252" mass="29082">MDSSTQEYNINRLIANNSVLCGTIQKLEKCITEAHNRVAELENVVVDKDRQLDIVYHRMNELYNILRKKDEQIQNLTTQPPPPPPPPPPTQKPTTTTTFIPPPPKIEQPKKEDTPTAKIHPIVPIPVFKYTIGQPIPLPRPSTSPPPPPSPERLPEHKNMMICVTRVNTVIRAVTAQKTYIDSLKKRNEIDLSSVVVEIKCKHPHRLWEETMKRCHAKYLTRVKLLRKSLKFFTTRDAEQFAQDIKYMYSKI</sequence>
<reference evidence="2 3" key="1">
    <citation type="journal article" date="2017" name="PLoS ONE">
        <title>The Complete Genome Sequence of a Second Distinct Betabaculovirus from the True Armyworm, Mythimna unipuncta.</title>
        <authorList>
            <person name="Harrison R.L."/>
            <person name="Rowley D.L."/>
            <person name="Mowery J."/>
            <person name="Bauchan G.R."/>
            <person name="Theilmann D.A."/>
            <person name="Rohrmann G.F."/>
            <person name="Erlandson M.A."/>
        </authorList>
    </citation>
    <scope>NUCLEOTIDE SEQUENCE [LARGE SCALE GENOMIC DNA]</scope>
    <source>
        <strain evidence="2">MyunGV#8</strain>
    </source>
</reference>
<evidence type="ECO:0000313" key="2">
    <source>
        <dbReference type="EMBL" id="AQQ80334.1"/>
    </source>
</evidence>
<protein>
    <submittedName>
        <fullName evidence="2">BRO-D</fullName>
    </submittedName>
</protein>